<keyword evidence="1" id="KW-0812">Transmembrane</keyword>
<evidence type="ECO:0000313" key="3">
    <source>
        <dbReference type="Proteomes" id="UP000316726"/>
    </source>
</evidence>
<evidence type="ECO:0000313" key="2">
    <source>
        <dbReference type="EMBL" id="QDZ24701.1"/>
    </source>
</evidence>
<dbReference type="Proteomes" id="UP000316726">
    <property type="component" value="Chromosome 14"/>
</dbReference>
<organism evidence="2 3">
    <name type="scientific">Chloropicon primus</name>
    <dbReference type="NCBI Taxonomy" id="1764295"/>
    <lineage>
        <taxon>Eukaryota</taxon>
        <taxon>Viridiplantae</taxon>
        <taxon>Chlorophyta</taxon>
        <taxon>Chloropicophyceae</taxon>
        <taxon>Chloropicales</taxon>
        <taxon>Chloropicaceae</taxon>
        <taxon>Chloropicon</taxon>
    </lineage>
</organism>
<evidence type="ECO:0000256" key="1">
    <source>
        <dbReference type="SAM" id="Phobius"/>
    </source>
</evidence>
<feature type="transmembrane region" description="Helical" evidence="1">
    <location>
        <begin position="961"/>
        <end position="983"/>
    </location>
</feature>
<gene>
    <name evidence="2" type="ORF">A3770_14p72190</name>
</gene>
<dbReference type="AlphaFoldDB" id="A0A5B8MWG8"/>
<proteinExistence type="predicted"/>
<name>A0A5B8MWG8_9CHLO</name>
<accession>A0A5B8MWG8</accession>
<protein>
    <submittedName>
        <fullName evidence="2">Uncharacterized protein</fullName>
    </submittedName>
</protein>
<keyword evidence="1" id="KW-1133">Transmembrane helix</keyword>
<sequence length="1036" mass="111911">MPRVVMARTSGGRATLAFTLAYLSTLFLLLKPSRALQDDHLGTILDNSSQDVVLVSSYAFSQEECRSRRGVWTGGAGVNATTTTTSEESAGYLGNLTATNVEVSFGILHCPESVGLTVRGSEGSRDVSGLDGDGSVALVSSTRDASELLSHVRQRRGLSLEVWVTFDGESLKDWSKEDAIFGIGTASWDGGTNTNTSCSLGWSPFSLQVRQRGPSLVAEARGRAHRGHKVCHKTSDGVEFYVREESEQGGEVQANVFAASPHHIALTVEDLAPSSSVAGPPGEDNATRGAGALRLYFDGELLSETLPELHGRVGLEDSFLSAWNETHRLVLGSPSVFGTRWRGTIHAVSTFVGVLPGSGVRSRHRERAGLAPSSPVIESGVSRVMEDEVASVTIQGFDFDIAHRPNAGNSTMYFYITRSVDAGQLVDPRTGQVINVTEGEPHALGEGLAEIWEGGGKKLGKRFFNVSFIPEKDDFSPPQPGGTDLQPYTFFRYKACDEEGHCSTEGTVLVEVLSKNDPPAPQESVEPVYLGKLSMVNFPGLDPDGTGDIEAIDIVKLPRHGTLYECARDEEGGLLLGDAVAVQAHRLTGQVACYAFEDEPEALAGLREGKDTVATDSISFGVVDSHNVTSTNTSELHIHVLNPLIGINKTVACDEEGEAWINLTLSDARAESEEDLGMRILSLPEYGDLYYRSRQSSEGSSKSDLVAVLKGQQPREWLGACDGQRDARSACVSFVYVPSDNFFNDPDLLGGSQPEKFADLGIRERPPRESFAYEVTTSCCRSAAYAVELKVTNTEDESQILLSRVNMTATFLQPVPVPRLAIRDPDKHMDLFLVDLYVTAGVLDVGSHVEALSYLTFAMGDGHDDGKMVFRGSLQKVNEVLGNLTYTALTRGGVEKFSIKVTDMDLKPGLSRDGDGNLNYYASHSRSMNITIDQRPRAEAGSGGEKKVCVKFLGACASEKILYGILFATMMLIFLSPLLFWAYKAAAVLLRCLAALLARATTTTGSPQGKEDPLSTKEEFRDLSHLHPLPKQAATI</sequence>
<dbReference type="EMBL" id="CP031047">
    <property type="protein sequence ID" value="QDZ24701.1"/>
    <property type="molecule type" value="Genomic_DNA"/>
</dbReference>
<keyword evidence="1" id="KW-0472">Membrane</keyword>
<reference evidence="2 3" key="1">
    <citation type="submission" date="2018-07" db="EMBL/GenBank/DDBJ databases">
        <title>The complete nuclear genome of the prasinophyte Chloropicon primus (CCMP1205).</title>
        <authorList>
            <person name="Pombert J.-F."/>
            <person name="Otis C."/>
            <person name="Turmel M."/>
            <person name="Lemieux C."/>
        </authorList>
    </citation>
    <scope>NUCLEOTIDE SEQUENCE [LARGE SCALE GENOMIC DNA]</scope>
    <source>
        <strain evidence="2 3">CCMP1205</strain>
    </source>
</reference>
<keyword evidence="3" id="KW-1185">Reference proteome</keyword>